<organism evidence="8 9">
    <name type="scientific">Candidatus Faeciplasma gallinarum</name>
    <dbReference type="NCBI Taxonomy" id="2840799"/>
    <lineage>
        <taxon>Bacteria</taxon>
        <taxon>Bacillati</taxon>
        <taxon>Bacillota</taxon>
        <taxon>Clostridia</taxon>
        <taxon>Eubacteriales</taxon>
        <taxon>Oscillospiraceae</taxon>
        <taxon>Oscillospiraceae incertae sedis</taxon>
        <taxon>Candidatus Faeciplasma</taxon>
    </lineage>
</organism>
<evidence type="ECO:0000256" key="2">
    <source>
        <dbReference type="ARBA" id="ARBA00022475"/>
    </source>
</evidence>
<dbReference type="EMBL" id="DVIR01000030">
    <property type="protein sequence ID" value="HIS24361.1"/>
    <property type="molecule type" value="Genomic_DNA"/>
</dbReference>
<sequence length="599" mass="64499">MTADQIFSFGLGTENFNWLTLIGGLCLFLFGMSVMGDGLERRAGNSLKALLGKLTNSKIKGFLTGLGVTAVIQSSSATTVMVVGFVNSRIMTLKQSIGVIMGANIGTTVTAWILSLGGISSDNLFMTFLKPTTFTPILALIGTGLMMFSKSSKKKDVGSILLGFTTLMFGMDTMSAAVSGLANVPAFQNAFLMFNNPILGVLAGMILTAIIQSSSASVGILQALSATGAVSYASAIPIIMGQNIGTCVTALLSSFGTNKNAKRAAVVHLSFNVIGTIICLTVFCLVKAILHPAILDETASYVGIAVAHSAFNVICTAILLPCSSLLEKLAYKIVPDGKDTAQVIDLDDRLLATPTIALAESNKLVCRMAQDAVTGFELSLDLLTSGSYSEETAQKIRKLESDTDRYEDVVGTFLTKISHYQVSDEDGAEISKQLKAIGDYERISDHSVNVLESVEELHGKRIELSDKAKKEIGVLCNALKEILDTTLEAFVNNDMATARKVEPLEQVIDRLRMALRDSHIVRLKNGECTVEAGFIWSDLLTNLERTSDHCSNIAVCVLEGNEQRMNLHESLREIKSGSPLYDKLYDEYAQKYLSEIAKV</sequence>
<dbReference type="GO" id="GO:0005886">
    <property type="term" value="C:plasma membrane"/>
    <property type="evidence" value="ECO:0007669"/>
    <property type="project" value="UniProtKB-SubCell"/>
</dbReference>
<dbReference type="InterPro" id="IPR004633">
    <property type="entry name" value="NaPi_cotrn-rel/YqeW-like"/>
</dbReference>
<feature type="domain" description="PhoU" evidence="7">
    <location>
        <begin position="476"/>
        <end position="554"/>
    </location>
</feature>
<reference evidence="8" key="1">
    <citation type="submission" date="2020-10" db="EMBL/GenBank/DDBJ databases">
        <authorList>
            <person name="Gilroy R."/>
        </authorList>
    </citation>
    <scope>NUCLEOTIDE SEQUENCE</scope>
    <source>
        <strain evidence="8">CHK157-1446</strain>
    </source>
</reference>
<dbReference type="PANTHER" id="PTHR10010">
    <property type="entry name" value="SOLUTE CARRIER FAMILY 34 SODIUM PHOSPHATE , MEMBER 2-RELATED"/>
    <property type="match status" value="1"/>
</dbReference>
<evidence type="ECO:0000256" key="1">
    <source>
        <dbReference type="ARBA" id="ARBA00004651"/>
    </source>
</evidence>
<keyword evidence="3 6" id="KW-0812">Transmembrane</keyword>
<comment type="subcellular location">
    <subcellularLocation>
        <location evidence="1">Cell membrane</location>
        <topology evidence="1">Multi-pass membrane protein</topology>
    </subcellularLocation>
</comment>
<keyword evidence="5 6" id="KW-0472">Membrane</keyword>
<feature type="transmembrane region" description="Helical" evidence="6">
    <location>
        <begin position="18"/>
        <end position="40"/>
    </location>
</feature>
<keyword evidence="2" id="KW-1003">Cell membrane</keyword>
<evidence type="ECO:0000256" key="4">
    <source>
        <dbReference type="ARBA" id="ARBA00022989"/>
    </source>
</evidence>
<feature type="transmembrane region" description="Helical" evidence="6">
    <location>
        <begin position="97"/>
        <end position="116"/>
    </location>
</feature>
<gene>
    <name evidence="8" type="ORF">IAD01_03035</name>
</gene>
<dbReference type="InterPro" id="IPR026022">
    <property type="entry name" value="PhoU_dom"/>
</dbReference>
<feature type="transmembrane region" description="Helical" evidence="6">
    <location>
        <begin position="160"/>
        <end position="186"/>
    </location>
</feature>
<comment type="caution">
    <text evidence="8">The sequence shown here is derived from an EMBL/GenBank/DDBJ whole genome shotgun (WGS) entry which is preliminary data.</text>
</comment>
<evidence type="ECO:0000313" key="8">
    <source>
        <dbReference type="EMBL" id="HIS24361.1"/>
    </source>
</evidence>
<feature type="transmembrane region" description="Helical" evidence="6">
    <location>
        <begin position="61"/>
        <end position="85"/>
    </location>
</feature>
<dbReference type="Proteomes" id="UP000823982">
    <property type="component" value="Unassembled WGS sequence"/>
</dbReference>
<dbReference type="Pfam" id="PF01895">
    <property type="entry name" value="PhoU"/>
    <property type="match status" value="2"/>
</dbReference>
<dbReference type="PANTHER" id="PTHR10010:SF46">
    <property type="entry name" value="SODIUM-DEPENDENT PHOSPHATE TRANSPORT PROTEIN 2B"/>
    <property type="match status" value="1"/>
</dbReference>
<feature type="transmembrane region" description="Helical" evidence="6">
    <location>
        <begin position="264"/>
        <end position="289"/>
    </location>
</feature>
<keyword evidence="4 6" id="KW-1133">Transmembrane helix</keyword>
<dbReference type="GO" id="GO:0005436">
    <property type="term" value="F:sodium:phosphate symporter activity"/>
    <property type="evidence" value="ECO:0007669"/>
    <property type="project" value="InterPro"/>
</dbReference>
<dbReference type="Pfam" id="PF02690">
    <property type="entry name" value="Na_Pi_cotrans"/>
    <property type="match status" value="2"/>
</dbReference>
<accession>A0A9D1JHI7</accession>
<feature type="transmembrane region" description="Helical" evidence="6">
    <location>
        <begin position="301"/>
        <end position="322"/>
    </location>
</feature>
<evidence type="ECO:0000256" key="3">
    <source>
        <dbReference type="ARBA" id="ARBA00022692"/>
    </source>
</evidence>
<evidence type="ECO:0000313" key="9">
    <source>
        <dbReference type="Proteomes" id="UP000823982"/>
    </source>
</evidence>
<name>A0A9D1JHI7_9FIRM</name>
<reference evidence="8" key="2">
    <citation type="journal article" date="2021" name="PeerJ">
        <title>Extensive microbial diversity within the chicken gut microbiome revealed by metagenomics and culture.</title>
        <authorList>
            <person name="Gilroy R."/>
            <person name="Ravi A."/>
            <person name="Getino M."/>
            <person name="Pursley I."/>
            <person name="Horton D.L."/>
            <person name="Alikhan N.F."/>
            <person name="Baker D."/>
            <person name="Gharbi K."/>
            <person name="Hall N."/>
            <person name="Watson M."/>
            <person name="Adriaenssens E.M."/>
            <person name="Foster-Nyarko E."/>
            <person name="Jarju S."/>
            <person name="Secka A."/>
            <person name="Antonio M."/>
            <person name="Oren A."/>
            <person name="Chaudhuri R.R."/>
            <person name="La Ragione R."/>
            <person name="Hildebrand F."/>
            <person name="Pallen M.J."/>
        </authorList>
    </citation>
    <scope>NUCLEOTIDE SEQUENCE</scope>
    <source>
        <strain evidence="8">CHK157-1446</strain>
    </source>
</reference>
<feature type="domain" description="PhoU" evidence="7">
    <location>
        <begin position="366"/>
        <end position="454"/>
    </location>
</feature>
<dbReference type="InterPro" id="IPR038078">
    <property type="entry name" value="PhoU-like_sf"/>
</dbReference>
<feature type="transmembrane region" description="Helical" evidence="6">
    <location>
        <begin position="128"/>
        <end position="148"/>
    </location>
</feature>
<evidence type="ECO:0000259" key="7">
    <source>
        <dbReference type="Pfam" id="PF01895"/>
    </source>
</evidence>
<protein>
    <submittedName>
        <fullName evidence="8">Na/Pi cotransporter family protein</fullName>
    </submittedName>
</protein>
<dbReference type="Gene3D" id="1.20.58.220">
    <property type="entry name" value="Phosphate transport system protein phou homolog 2, domain 2"/>
    <property type="match status" value="1"/>
</dbReference>
<dbReference type="NCBIfam" id="TIGR00704">
    <property type="entry name" value="NaPi_cotrn_rel"/>
    <property type="match status" value="1"/>
</dbReference>
<evidence type="ECO:0000256" key="5">
    <source>
        <dbReference type="ARBA" id="ARBA00023136"/>
    </source>
</evidence>
<proteinExistence type="predicted"/>
<dbReference type="SUPFAM" id="SSF109755">
    <property type="entry name" value="PhoU-like"/>
    <property type="match status" value="1"/>
</dbReference>
<feature type="transmembrane region" description="Helical" evidence="6">
    <location>
        <begin position="198"/>
        <end position="224"/>
    </location>
</feature>
<dbReference type="GO" id="GO:0044341">
    <property type="term" value="P:sodium-dependent phosphate transport"/>
    <property type="evidence" value="ECO:0007669"/>
    <property type="project" value="InterPro"/>
</dbReference>
<dbReference type="InterPro" id="IPR003841">
    <property type="entry name" value="Na/Pi_transpt"/>
</dbReference>
<evidence type="ECO:0000256" key="6">
    <source>
        <dbReference type="SAM" id="Phobius"/>
    </source>
</evidence>
<dbReference type="AlphaFoldDB" id="A0A9D1JHI7"/>
<dbReference type="NCBIfam" id="NF037997">
    <property type="entry name" value="Na_Pi_symport"/>
    <property type="match status" value="1"/>
</dbReference>